<dbReference type="GO" id="GO:0008932">
    <property type="term" value="F:lytic endotransglycosylase activity"/>
    <property type="evidence" value="ECO:0007669"/>
    <property type="project" value="TreeGrafter"/>
</dbReference>
<dbReference type="InterPro" id="IPR036779">
    <property type="entry name" value="LysM_dom_sf"/>
</dbReference>
<dbReference type="CDD" id="cd16894">
    <property type="entry name" value="MltD-like"/>
    <property type="match status" value="1"/>
</dbReference>
<feature type="signal peptide" evidence="2">
    <location>
        <begin position="1"/>
        <end position="24"/>
    </location>
</feature>
<dbReference type="EMBL" id="UATL01000001">
    <property type="protein sequence ID" value="SPY29051.1"/>
    <property type="molecule type" value="Genomic_DNA"/>
</dbReference>
<dbReference type="InterPro" id="IPR018392">
    <property type="entry name" value="LysM"/>
</dbReference>
<dbReference type="SUPFAM" id="SSF53955">
    <property type="entry name" value="Lysozyme-like"/>
    <property type="match status" value="1"/>
</dbReference>
<keyword evidence="2" id="KW-0732">Signal</keyword>
<sequence>MKSRILLASALLLAGCQSTQQVNAPSTTTKKTIIIEKPVTTVPTSPSSVFETQSHQVPKKTTPQLSPQQQQDLWDRIAMQIDTPIPENKRIRYYRNWYLKHPRNLQIIAERSKPFLYYITQEVEKRNMPLELALLPIVESSFDQYAYSSSAAAGLWQIIPDTGRRFGLTINSWYDGRRDIVKSTQAALNLLEYLHNKFGNWQYALAAYNTGEGRVFNAIDKNKRLGKSTDYWNLDLPDETSAYVPKLYAVVDILRDPQKYGIRIPAVANKPVLQEINPGVQMDLAVAARFAGISTQELKDLNPAYHKWATAPNGQYHLLLPINKVKSFKVALANNKRENLRTVRHTVRSGDTLGALAVKYNTTVKDIQRANNLKSTQLRIGQHLSIGVKGASLVSKPKVSPSHTSSRTHTVKSGESLWNIAKKYNTNVANLRRWNNLSANSTLRIGQKLTVKHSVSNTSTKQSSVRWTQYKVRSGDSLSVIAQRHDVSVSELMKWNNISKRHYIKPGQTLKLRTKA</sequence>
<dbReference type="Proteomes" id="UP000251647">
    <property type="component" value="Unassembled WGS sequence"/>
</dbReference>
<dbReference type="Gene3D" id="1.10.530.10">
    <property type="match status" value="1"/>
</dbReference>
<protein>
    <submittedName>
        <fullName evidence="4">Membrane-bound lytic murein transglycosylase D</fullName>
        <ecNumber evidence="4">4.2.2.-</ecNumber>
    </submittedName>
</protein>
<dbReference type="PROSITE" id="PS51257">
    <property type="entry name" value="PROKAR_LIPOPROTEIN"/>
    <property type="match status" value="1"/>
</dbReference>
<dbReference type="InterPro" id="IPR008258">
    <property type="entry name" value="Transglycosylase_SLT_dom_1"/>
</dbReference>
<dbReference type="AlphaFoldDB" id="A0A2T3QF34"/>
<evidence type="ECO:0000259" key="3">
    <source>
        <dbReference type="PROSITE" id="PS51782"/>
    </source>
</evidence>
<proteinExistence type="predicted"/>
<evidence type="ECO:0000256" key="2">
    <source>
        <dbReference type="SAM" id="SignalP"/>
    </source>
</evidence>
<dbReference type="Pfam" id="PF01476">
    <property type="entry name" value="LysM"/>
    <property type="match status" value="3"/>
</dbReference>
<accession>A0A2T3QF34</accession>
<dbReference type="SMART" id="SM00257">
    <property type="entry name" value="LysM"/>
    <property type="match status" value="3"/>
</dbReference>
<reference evidence="4 5" key="1">
    <citation type="submission" date="2018-06" db="EMBL/GenBank/DDBJ databases">
        <authorList>
            <consortium name="Pathogen Informatics"/>
            <person name="Doyle S."/>
        </authorList>
    </citation>
    <scope>NUCLEOTIDE SEQUENCE [LARGE SCALE GENOMIC DNA]</scope>
    <source>
        <strain evidence="4 5">NCTC11647</strain>
    </source>
</reference>
<dbReference type="PANTHER" id="PTHR33734:SF22">
    <property type="entry name" value="MEMBRANE-BOUND LYTIC MUREIN TRANSGLYCOSYLASE D"/>
    <property type="match status" value="1"/>
</dbReference>
<dbReference type="Gene3D" id="3.10.350.10">
    <property type="entry name" value="LysM domain"/>
    <property type="match status" value="3"/>
</dbReference>
<feature type="region of interest" description="Disordered" evidence="1">
    <location>
        <begin position="42"/>
        <end position="68"/>
    </location>
</feature>
<dbReference type="EC" id="4.2.2.-" evidence="4"/>
<feature type="chain" id="PRO_5043444802" evidence="2">
    <location>
        <begin position="25"/>
        <end position="516"/>
    </location>
</feature>
<feature type="compositionally biased region" description="Polar residues" evidence="1">
    <location>
        <begin position="50"/>
        <end position="68"/>
    </location>
</feature>
<evidence type="ECO:0000313" key="5">
    <source>
        <dbReference type="Proteomes" id="UP000251647"/>
    </source>
</evidence>
<organism evidence="4 5">
    <name type="scientific">Photobacterium damselae</name>
    <dbReference type="NCBI Taxonomy" id="38293"/>
    <lineage>
        <taxon>Bacteria</taxon>
        <taxon>Pseudomonadati</taxon>
        <taxon>Pseudomonadota</taxon>
        <taxon>Gammaproteobacteria</taxon>
        <taxon>Vibrionales</taxon>
        <taxon>Vibrionaceae</taxon>
        <taxon>Photobacterium</taxon>
    </lineage>
</organism>
<dbReference type="CDD" id="cd00118">
    <property type="entry name" value="LysM"/>
    <property type="match status" value="3"/>
</dbReference>
<dbReference type="PANTHER" id="PTHR33734">
    <property type="entry name" value="LYSM DOMAIN-CONTAINING GPI-ANCHORED PROTEIN 2"/>
    <property type="match status" value="1"/>
</dbReference>
<dbReference type="Pfam" id="PF01464">
    <property type="entry name" value="SLT"/>
    <property type="match status" value="1"/>
</dbReference>
<feature type="domain" description="LysM" evidence="3">
    <location>
        <begin position="407"/>
        <end position="451"/>
    </location>
</feature>
<dbReference type="InterPro" id="IPR023346">
    <property type="entry name" value="Lysozyme-like_dom_sf"/>
</dbReference>
<dbReference type="OrthoDB" id="9815002at2"/>
<dbReference type="PROSITE" id="PS51782">
    <property type="entry name" value="LYSM"/>
    <property type="match status" value="3"/>
</dbReference>
<dbReference type="RefSeq" id="WP_005297991.1">
    <property type="nucleotide sequence ID" value="NZ_PYOG01000025.1"/>
</dbReference>
<gene>
    <name evidence="4" type="primary">mltD</name>
    <name evidence="4" type="ORF">NCTC11647_02195</name>
</gene>
<evidence type="ECO:0000313" key="4">
    <source>
        <dbReference type="EMBL" id="SPY29051.1"/>
    </source>
</evidence>
<evidence type="ECO:0000256" key="1">
    <source>
        <dbReference type="SAM" id="MobiDB-lite"/>
    </source>
</evidence>
<feature type="domain" description="LysM" evidence="3">
    <location>
        <begin position="343"/>
        <end position="386"/>
    </location>
</feature>
<name>A0A2T3QF34_PHODM</name>
<keyword evidence="4" id="KW-0456">Lyase</keyword>
<feature type="domain" description="LysM" evidence="3">
    <location>
        <begin position="468"/>
        <end position="512"/>
    </location>
</feature>
<dbReference type="SUPFAM" id="SSF54106">
    <property type="entry name" value="LysM domain"/>
    <property type="match status" value="3"/>
</dbReference>